<evidence type="ECO:0000313" key="3">
    <source>
        <dbReference type="Proteomes" id="UP000182693"/>
    </source>
</evidence>
<feature type="transmembrane region" description="Helical" evidence="1">
    <location>
        <begin position="74"/>
        <end position="96"/>
    </location>
</feature>
<keyword evidence="1" id="KW-0812">Transmembrane</keyword>
<protein>
    <submittedName>
        <fullName evidence="2">Uncharacterized protein</fullName>
    </submittedName>
</protein>
<dbReference type="Proteomes" id="UP000182693">
    <property type="component" value="Unassembled WGS sequence"/>
</dbReference>
<feature type="transmembrane region" description="Helical" evidence="1">
    <location>
        <begin position="12"/>
        <end position="38"/>
    </location>
</feature>
<dbReference type="EMBL" id="MNWX01000022">
    <property type="protein sequence ID" value="OIO65316.1"/>
    <property type="molecule type" value="Genomic_DNA"/>
</dbReference>
<feature type="transmembrane region" description="Helical" evidence="1">
    <location>
        <begin position="102"/>
        <end position="123"/>
    </location>
</feature>
<dbReference type="AlphaFoldDB" id="A0A1J4XU93"/>
<reference evidence="2 3" key="1">
    <citation type="journal article" date="2016" name="Environ. Microbiol.">
        <title>Genomic resolution of a cold subsurface aquifer community provides metabolic insights for novel microbes adapted to high CO concentrations.</title>
        <authorList>
            <person name="Probst A.J."/>
            <person name="Castelle C.J."/>
            <person name="Singh A."/>
            <person name="Brown C.T."/>
            <person name="Anantharaman K."/>
            <person name="Sharon I."/>
            <person name="Hug L.A."/>
            <person name="Burstein D."/>
            <person name="Emerson J.B."/>
            <person name="Thomas B.C."/>
            <person name="Banfield J.F."/>
        </authorList>
    </citation>
    <scope>NUCLEOTIDE SEQUENCE [LARGE SCALE GENOMIC DNA]</scope>
    <source>
        <strain evidence="2">CG1_02_39_135</strain>
    </source>
</reference>
<keyword evidence="1" id="KW-0472">Membrane</keyword>
<keyword evidence="1" id="KW-1133">Transmembrane helix</keyword>
<proteinExistence type="predicted"/>
<organism evidence="2 3">
    <name type="scientific">Candidatus Wolfebacteria bacterium CG1_02_39_135</name>
    <dbReference type="NCBI Taxonomy" id="1805425"/>
    <lineage>
        <taxon>Bacteria</taxon>
        <taxon>Candidatus Wolfeibacteriota</taxon>
    </lineage>
</organism>
<feature type="transmembrane region" description="Helical" evidence="1">
    <location>
        <begin position="44"/>
        <end position="67"/>
    </location>
</feature>
<comment type="caution">
    <text evidence="2">The sequence shown here is derived from an EMBL/GenBank/DDBJ whole genome shotgun (WGS) entry which is preliminary data.</text>
</comment>
<evidence type="ECO:0000256" key="1">
    <source>
        <dbReference type="SAM" id="Phobius"/>
    </source>
</evidence>
<accession>A0A1J4XU93</accession>
<evidence type="ECO:0000313" key="2">
    <source>
        <dbReference type="EMBL" id="OIO65316.1"/>
    </source>
</evidence>
<feature type="transmembrane region" description="Helical" evidence="1">
    <location>
        <begin position="135"/>
        <end position="154"/>
    </location>
</feature>
<name>A0A1J4XU93_9BACT</name>
<sequence length="163" mass="18946">MESAQEIIKKPPLGLLIIYRFISIVLLAIAILTFFVALYKFYQVVSYLPFVFLSFAFFGFFFSYGFWRYRRWIIIPLVLNLASATTINLLKLFLVWHFSSRGVLIALISIVLAAGLLALAYFTRHFLAGKYIEPKILIIFVFFWLVSLLNYSSFIKNLLKCCL</sequence>
<gene>
    <name evidence="2" type="ORF">AUJ30_01250</name>
</gene>
<dbReference type="STRING" id="1805425.AUJ30_01250"/>